<protein>
    <submittedName>
        <fullName evidence="2">Coiled-coil domain containing 117</fullName>
    </submittedName>
</protein>
<dbReference type="AlphaFoldDB" id="A0A1A8BET4"/>
<reference evidence="2" key="2">
    <citation type="submission" date="2016-06" db="EMBL/GenBank/DDBJ databases">
        <title>The genome of a short-lived fish provides insights into sex chromosome evolution and the genetic control of aging.</title>
        <authorList>
            <person name="Reichwald K."/>
            <person name="Felder M."/>
            <person name="Petzold A."/>
            <person name="Koch P."/>
            <person name="Groth M."/>
            <person name="Platzer M."/>
        </authorList>
    </citation>
    <scope>NUCLEOTIDE SEQUENCE</scope>
    <source>
        <tissue evidence="2">Brain</tissue>
    </source>
</reference>
<gene>
    <name evidence="2" type="primary">CCDC117</name>
</gene>
<organism evidence="2">
    <name type="scientific">Nothobranchius kadleci</name>
    <name type="common">African annual killifish</name>
    <dbReference type="NCBI Taxonomy" id="1051664"/>
    <lineage>
        <taxon>Eukaryota</taxon>
        <taxon>Metazoa</taxon>
        <taxon>Chordata</taxon>
        <taxon>Craniata</taxon>
        <taxon>Vertebrata</taxon>
        <taxon>Euteleostomi</taxon>
        <taxon>Actinopterygii</taxon>
        <taxon>Neopterygii</taxon>
        <taxon>Teleostei</taxon>
        <taxon>Neoteleostei</taxon>
        <taxon>Acanthomorphata</taxon>
        <taxon>Ovalentaria</taxon>
        <taxon>Atherinomorphae</taxon>
        <taxon>Cyprinodontiformes</taxon>
        <taxon>Nothobranchiidae</taxon>
        <taxon>Nothobranchius</taxon>
    </lineage>
</organism>
<reference evidence="2" key="1">
    <citation type="submission" date="2016-05" db="EMBL/GenBank/DDBJ databases">
        <authorList>
            <person name="Lavstsen T."/>
            <person name="Jespersen J.S."/>
        </authorList>
    </citation>
    <scope>NUCLEOTIDE SEQUENCE</scope>
    <source>
        <tissue evidence="2">Brain</tissue>
    </source>
</reference>
<proteinExistence type="predicted"/>
<feature type="non-terminal residue" evidence="2">
    <location>
        <position position="1"/>
    </location>
</feature>
<evidence type="ECO:0000313" key="2">
    <source>
        <dbReference type="EMBL" id="SBP65151.1"/>
    </source>
</evidence>
<feature type="region of interest" description="Disordered" evidence="1">
    <location>
        <begin position="25"/>
        <end position="49"/>
    </location>
</feature>
<dbReference type="EMBL" id="HADZ01001210">
    <property type="protein sequence ID" value="SBP65151.1"/>
    <property type="molecule type" value="Transcribed_RNA"/>
</dbReference>
<evidence type="ECO:0000256" key="1">
    <source>
        <dbReference type="SAM" id="MobiDB-lite"/>
    </source>
</evidence>
<accession>A0A1A8BET4</accession>
<feature type="compositionally biased region" description="Polar residues" evidence="1">
    <location>
        <begin position="34"/>
        <end position="46"/>
    </location>
</feature>
<sequence length="94" mass="10299">DSFRYGVGAVASSRRSLLSEAEELVTETAKTTDRVPTTSYSMSFSLPQPPEPTCRHKLLPPVRFPCSQCCRGGNGTLVLVSRLVRVNVWATRDG</sequence>
<name>A0A1A8BET4_NOTKA</name>